<gene>
    <name evidence="2" type="ORF">SO802_020835</name>
</gene>
<evidence type="ECO:0000313" key="3">
    <source>
        <dbReference type="Proteomes" id="UP001459277"/>
    </source>
</evidence>
<reference evidence="2 3" key="1">
    <citation type="submission" date="2024-01" db="EMBL/GenBank/DDBJ databases">
        <title>A telomere-to-telomere, gap-free genome of sweet tea (Lithocarpus litseifolius).</title>
        <authorList>
            <person name="Zhou J."/>
        </authorList>
    </citation>
    <scope>NUCLEOTIDE SEQUENCE [LARGE SCALE GENOMIC DNA]</scope>
    <source>
        <strain evidence="2">Zhou-2022a</strain>
        <tissue evidence="2">Leaf</tissue>
    </source>
</reference>
<keyword evidence="3" id="KW-1185">Reference proteome</keyword>
<feature type="coiled-coil region" evidence="1">
    <location>
        <begin position="50"/>
        <end position="77"/>
    </location>
</feature>
<protein>
    <submittedName>
        <fullName evidence="2">Uncharacterized protein</fullName>
    </submittedName>
</protein>
<keyword evidence="1" id="KW-0175">Coiled coil</keyword>
<evidence type="ECO:0000313" key="2">
    <source>
        <dbReference type="EMBL" id="KAK9996149.1"/>
    </source>
</evidence>
<dbReference type="Proteomes" id="UP001459277">
    <property type="component" value="Unassembled WGS sequence"/>
</dbReference>
<dbReference type="EMBL" id="JAZDWU010000007">
    <property type="protein sequence ID" value="KAK9996149.1"/>
    <property type="molecule type" value="Genomic_DNA"/>
</dbReference>
<sequence length="78" mass="8745">MTRAELMETASNMEKEKTEELLKRISDLSEDIGKSKLAAIEAEKEKLAVLSEKDAEIELARAAAVQAQDQLEDIRKKN</sequence>
<organism evidence="2 3">
    <name type="scientific">Lithocarpus litseifolius</name>
    <dbReference type="NCBI Taxonomy" id="425828"/>
    <lineage>
        <taxon>Eukaryota</taxon>
        <taxon>Viridiplantae</taxon>
        <taxon>Streptophyta</taxon>
        <taxon>Embryophyta</taxon>
        <taxon>Tracheophyta</taxon>
        <taxon>Spermatophyta</taxon>
        <taxon>Magnoliopsida</taxon>
        <taxon>eudicotyledons</taxon>
        <taxon>Gunneridae</taxon>
        <taxon>Pentapetalae</taxon>
        <taxon>rosids</taxon>
        <taxon>fabids</taxon>
        <taxon>Fagales</taxon>
        <taxon>Fagaceae</taxon>
        <taxon>Lithocarpus</taxon>
    </lineage>
</organism>
<accession>A0AAW2CFY1</accession>
<evidence type="ECO:0000256" key="1">
    <source>
        <dbReference type="SAM" id="Coils"/>
    </source>
</evidence>
<dbReference type="AlphaFoldDB" id="A0AAW2CFY1"/>
<proteinExistence type="predicted"/>
<comment type="caution">
    <text evidence="2">The sequence shown here is derived from an EMBL/GenBank/DDBJ whole genome shotgun (WGS) entry which is preliminary data.</text>
</comment>
<name>A0AAW2CFY1_9ROSI</name>